<dbReference type="Gene3D" id="6.10.250.900">
    <property type="match status" value="1"/>
</dbReference>
<name>A0A8C3N254_GEOPR</name>
<organism evidence="5 6">
    <name type="scientific">Geospiza parvula</name>
    <name type="common">Small tree-finch</name>
    <name type="synonym">Camarhynchus parvulus</name>
    <dbReference type="NCBI Taxonomy" id="87175"/>
    <lineage>
        <taxon>Eukaryota</taxon>
        <taxon>Metazoa</taxon>
        <taxon>Chordata</taxon>
        <taxon>Craniata</taxon>
        <taxon>Vertebrata</taxon>
        <taxon>Euteleostomi</taxon>
        <taxon>Archelosauria</taxon>
        <taxon>Archosauria</taxon>
        <taxon>Dinosauria</taxon>
        <taxon>Saurischia</taxon>
        <taxon>Theropoda</taxon>
        <taxon>Coelurosauria</taxon>
        <taxon>Aves</taxon>
        <taxon>Neognathae</taxon>
        <taxon>Neoaves</taxon>
        <taxon>Telluraves</taxon>
        <taxon>Australaves</taxon>
        <taxon>Passeriformes</taxon>
        <taxon>Thraupidae</taxon>
        <taxon>Camarhynchus</taxon>
    </lineage>
</organism>
<dbReference type="Proteomes" id="UP000694382">
    <property type="component" value="Chromosome 27"/>
</dbReference>
<proteinExistence type="inferred from homology"/>
<evidence type="ECO:0000313" key="5">
    <source>
        <dbReference type="Ensembl" id="ENSCPVP00000012477.2"/>
    </source>
</evidence>
<evidence type="ECO:0000256" key="2">
    <source>
        <dbReference type="ARBA" id="ARBA00010022"/>
    </source>
</evidence>
<dbReference type="GO" id="GO:0005179">
    <property type="term" value="F:hormone activity"/>
    <property type="evidence" value="ECO:0007669"/>
    <property type="project" value="InterPro"/>
</dbReference>
<dbReference type="SMART" id="SM00309">
    <property type="entry name" value="PAH"/>
    <property type="match status" value="1"/>
</dbReference>
<protein>
    <submittedName>
        <fullName evidence="5">Uncharacterized protein</fullName>
    </submittedName>
</protein>
<keyword evidence="6" id="KW-1185">Reference proteome</keyword>
<comment type="similarity">
    <text evidence="2 4">Belongs to the NPY family.</text>
</comment>
<evidence type="ECO:0000313" key="6">
    <source>
        <dbReference type="Proteomes" id="UP000694382"/>
    </source>
</evidence>
<dbReference type="Ensembl" id="ENSCPVT00000013047.2">
    <property type="protein sequence ID" value="ENSCPVP00000012477.2"/>
    <property type="gene ID" value="ENSCPVG00000009142.2"/>
</dbReference>
<dbReference type="Pfam" id="PF00159">
    <property type="entry name" value="Hormone_3"/>
    <property type="match status" value="1"/>
</dbReference>
<evidence type="ECO:0000256" key="3">
    <source>
        <dbReference type="ARBA" id="ARBA00022525"/>
    </source>
</evidence>
<dbReference type="InterPro" id="IPR001955">
    <property type="entry name" value="Pancreatic_hormone-like"/>
</dbReference>
<evidence type="ECO:0000256" key="1">
    <source>
        <dbReference type="ARBA" id="ARBA00004613"/>
    </source>
</evidence>
<dbReference type="PRINTS" id="PR00278">
    <property type="entry name" value="PANCHORMONE"/>
</dbReference>
<sequence length="117" mass="12825">MAPPLLLVACAVLALLPLRPRAAPAQPAYPGDDAPVEELLRFYNDLQQYLNVRAPTTVCFSSSSPSQCIPRRDTSSIVTCSPSWRSPYRDVLPIPMRSHQGVLPCRDTIPNSMCSLS</sequence>
<reference evidence="5" key="2">
    <citation type="submission" date="2025-08" db="UniProtKB">
        <authorList>
            <consortium name="Ensembl"/>
        </authorList>
    </citation>
    <scope>IDENTIFICATION</scope>
</reference>
<comment type="subcellular location">
    <subcellularLocation>
        <location evidence="1">Secreted</location>
    </subcellularLocation>
</comment>
<dbReference type="AlphaFoldDB" id="A0A8C3N254"/>
<accession>A0A8U8CA36</accession>
<dbReference type="GO" id="GO:0005576">
    <property type="term" value="C:extracellular region"/>
    <property type="evidence" value="ECO:0007669"/>
    <property type="project" value="UniProtKB-SubCell"/>
</dbReference>
<keyword evidence="3" id="KW-0964">Secreted</keyword>
<reference evidence="5" key="1">
    <citation type="submission" date="2020-02" db="EMBL/GenBank/DDBJ databases">
        <authorList>
            <person name="Enbody D E."/>
            <person name="Pettersson E M."/>
        </authorList>
    </citation>
    <scope>NUCLEOTIDE SEQUENCE [LARGE SCALE GENOMIC DNA]</scope>
</reference>
<accession>A0A8C3N254</accession>
<dbReference type="PROSITE" id="PS50276">
    <property type="entry name" value="PANCREATIC_HORMONE_2"/>
    <property type="match status" value="1"/>
</dbReference>
<evidence type="ECO:0000256" key="4">
    <source>
        <dbReference type="RuleBase" id="RU000656"/>
    </source>
</evidence>
<reference evidence="5" key="3">
    <citation type="submission" date="2025-09" db="UniProtKB">
        <authorList>
            <consortium name="Ensembl"/>
        </authorList>
    </citation>
    <scope>IDENTIFICATION</scope>
</reference>